<sequence>MISKKYIPLLVSVIFISGIHGLLAQKDQIPLDPKLANHSERLLLKIGMISKDKPARLKFGDFSTDKRNGPSILKQNDAASGIQSKDPSSLLFSFELTNRKGDIAKVEAASNNEANPDIDSNTSSDDVSAYITTSIDPEDLWVLLMTKTPGTESFSLKNLFLTNGNDEIYFEMATGEPTGKLENTAPKGIQAFINGNPIGALQYYSGGSFSYKKFIWITDQSDPQMQLVTAAVFSAMIEIADYFEESSFTE</sequence>
<keyword evidence="2" id="KW-1185">Reference proteome</keyword>
<proteinExistence type="predicted"/>
<gene>
    <name evidence="1" type="ORF">AABB81_07100</name>
</gene>
<reference evidence="1 2" key="1">
    <citation type="submission" date="2024-04" db="EMBL/GenBank/DDBJ databases">
        <title>whole genome sequencing of Lutimonas vermicola strain IMCC1616.</title>
        <authorList>
            <person name="Bae S.S."/>
        </authorList>
    </citation>
    <scope>NUCLEOTIDE SEQUENCE [LARGE SCALE GENOMIC DNA]</scope>
    <source>
        <strain evidence="1 2">IMCC1616</strain>
    </source>
</reference>
<accession>A0ABU9KZP1</accession>
<evidence type="ECO:0000313" key="1">
    <source>
        <dbReference type="EMBL" id="MEL4455658.1"/>
    </source>
</evidence>
<dbReference type="Proteomes" id="UP001474120">
    <property type="component" value="Unassembled WGS sequence"/>
</dbReference>
<dbReference type="RefSeq" id="WP_342159534.1">
    <property type="nucleotide sequence ID" value="NZ_JBCDNA010000001.1"/>
</dbReference>
<organism evidence="1 2">
    <name type="scientific">Lutimonas vermicola</name>
    <dbReference type="NCBI Taxonomy" id="414288"/>
    <lineage>
        <taxon>Bacteria</taxon>
        <taxon>Pseudomonadati</taxon>
        <taxon>Bacteroidota</taxon>
        <taxon>Flavobacteriia</taxon>
        <taxon>Flavobacteriales</taxon>
        <taxon>Flavobacteriaceae</taxon>
        <taxon>Lutimonas</taxon>
    </lineage>
</organism>
<dbReference type="EMBL" id="JBCDNA010000001">
    <property type="protein sequence ID" value="MEL4455658.1"/>
    <property type="molecule type" value="Genomic_DNA"/>
</dbReference>
<protein>
    <submittedName>
        <fullName evidence="1">Uncharacterized protein</fullName>
    </submittedName>
</protein>
<evidence type="ECO:0000313" key="2">
    <source>
        <dbReference type="Proteomes" id="UP001474120"/>
    </source>
</evidence>
<name>A0ABU9KZP1_9FLAO</name>
<comment type="caution">
    <text evidence="1">The sequence shown here is derived from an EMBL/GenBank/DDBJ whole genome shotgun (WGS) entry which is preliminary data.</text>
</comment>